<organism evidence="2">
    <name type="scientific">marine metagenome</name>
    <dbReference type="NCBI Taxonomy" id="408172"/>
    <lineage>
        <taxon>unclassified sequences</taxon>
        <taxon>metagenomes</taxon>
        <taxon>ecological metagenomes</taxon>
    </lineage>
</organism>
<gene>
    <name evidence="2" type="ORF">METZ01_LOCUS266195</name>
</gene>
<evidence type="ECO:0000256" key="1">
    <source>
        <dbReference type="SAM" id="MobiDB-lite"/>
    </source>
</evidence>
<feature type="region of interest" description="Disordered" evidence="1">
    <location>
        <begin position="103"/>
        <end position="125"/>
    </location>
</feature>
<proteinExistence type="predicted"/>
<accession>A0A382JRX6</accession>
<dbReference type="EMBL" id="UINC01075297">
    <property type="protein sequence ID" value="SVC13341.1"/>
    <property type="molecule type" value="Genomic_DNA"/>
</dbReference>
<feature type="non-terminal residue" evidence="2">
    <location>
        <position position="1"/>
    </location>
</feature>
<feature type="non-terminal residue" evidence="2">
    <location>
        <position position="360"/>
    </location>
</feature>
<feature type="compositionally biased region" description="Basic residues" evidence="1">
    <location>
        <begin position="350"/>
        <end position="360"/>
    </location>
</feature>
<feature type="region of interest" description="Disordered" evidence="1">
    <location>
        <begin position="313"/>
        <end position="360"/>
    </location>
</feature>
<name>A0A382JRX6_9ZZZZ</name>
<sequence length="360" mass="40026">TAAHHLAGADPHRDDGRGFHRRCAGGRRAAGIGDRRAVVRIGLERKGSVGHFPVFVYHHRLRRHQWISLSRLQRYQQQTTPERAGCPLRRLWWHAAGGISRNARDPRLRGGTQPRHRRQAGHGGVGCAVRKLGRREAGRDRFVCVWRGQLPQGTGPVRRRGDGDHGGARRLLRRHHAGHRLPAAALRHPGTGGHTARAKGGGRQWQPTFIPELVSKQTRCDHLRGDRGDHPCRRTQRRRMDPGQHWHRWADPLAALWSHQPTARRPRVSGYHILPVAARCLHVVPHPAARADAGDADVGDDLSALHRARLAGGGATQLPARRDRAGHHRAGNLDDHRGGETIPESQGRDRGKRPRPAAGI</sequence>
<reference evidence="2" key="1">
    <citation type="submission" date="2018-05" db="EMBL/GenBank/DDBJ databases">
        <authorList>
            <person name="Lanie J.A."/>
            <person name="Ng W.-L."/>
            <person name="Kazmierczak K.M."/>
            <person name="Andrzejewski T.M."/>
            <person name="Davidsen T.M."/>
            <person name="Wayne K.J."/>
            <person name="Tettelin H."/>
            <person name="Glass J.I."/>
            <person name="Rusch D."/>
            <person name="Podicherti R."/>
            <person name="Tsui H.-C.T."/>
            <person name="Winkler M.E."/>
        </authorList>
    </citation>
    <scope>NUCLEOTIDE SEQUENCE</scope>
</reference>
<evidence type="ECO:0000313" key="2">
    <source>
        <dbReference type="EMBL" id="SVC13341.1"/>
    </source>
</evidence>
<protein>
    <submittedName>
        <fullName evidence="2">Uncharacterized protein</fullName>
    </submittedName>
</protein>
<dbReference type="AlphaFoldDB" id="A0A382JRX6"/>
<feature type="region of interest" description="Disordered" evidence="1">
    <location>
        <begin position="181"/>
        <end position="204"/>
    </location>
</feature>